<dbReference type="InterPro" id="IPR050490">
    <property type="entry name" value="Bact_solute-bd_prot1"/>
</dbReference>
<organism evidence="2 3">
    <name type="scientific">Serinibacter arcticus</name>
    <dbReference type="NCBI Taxonomy" id="1655435"/>
    <lineage>
        <taxon>Bacteria</taxon>
        <taxon>Bacillati</taxon>
        <taxon>Actinomycetota</taxon>
        <taxon>Actinomycetes</taxon>
        <taxon>Micrococcales</taxon>
        <taxon>Beutenbergiaceae</taxon>
        <taxon>Serinibacter</taxon>
    </lineage>
</organism>
<reference evidence="2 3" key="1">
    <citation type="submission" date="2018-03" db="EMBL/GenBank/DDBJ databases">
        <title>Genome assembly of novel Miniimonas species PCH200.</title>
        <authorList>
            <person name="Thakur V."/>
            <person name="Kumar V."/>
            <person name="Singh D."/>
        </authorList>
    </citation>
    <scope>NUCLEOTIDE SEQUENCE [LARGE SCALE GENOMIC DNA]</scope>
    <source>
        <strain evidence="2 3">PCH200</strain>
    </source>
</reference>
<sequence length="442" mass="46621">MSRHSRPILTSVLAAATVAVLAACGPATGSTDDAAEAIDFSGVEPATEITFWSNHPGGSIDLEKELIAGFEEETGISVELVTAGANYEEVSQKFQTAQTSGDVGDLVVLSDATWFPAYLNGSILPLDDVFEAADVDTSTYQDTLFGDYLYEGDHYAVPYARSTPLFYYNKDHYTAAGLEDRAPETWDEAKEFSEAIATAVPAATPFGYPAEDQYPAWTMSNLVWGFGGGWSDEWDLSKVADENTVAALEFAQTSVDDGWAAVASGDPATAFSSGAVSQVIASTGSLSGILEAATFEVGTGFLPGGPETSEGVVPTGGAGVAIASASDPERQLAAAMFAAYLTNAESTAFFSAGTGYLPVQKDADMSAVYAEAPQFEVAVEQLERTRSQDFARVFLPGGDLELAQGLQAILTRGADVTETLTGLETSLQTNYDRDLKDELESE</sequence>
<proteinExistence type="predicted"/>
<dbReference type="PANTHER" id="PTHR43649">
    <property type="entry name" value="ARABINOSE-BINDING PROTEIN-RELATED"/>
    <property type="match status" value="1"/>
</dbReference>
<comment type="caution">
    <text evidence="2">The sequence shown here is derived from an EMBL/GenBank/DDBJ whole genome shotgun (WGS) entry which is preliminary data.</text>
</comment>
<dbReference type="EMBL" id="PYHR01000002">
    <property type="protein sequence ID" value="PWD51575.1"/>
    <property type="molecule type" value="Genomic_DNA"/>
</dbReference>
<gene>
    <name evidence="2" type="ORF">C8046_13920</name>
</gene>
<dbReference type="AlphaFoldDB" id="A0A2U1ZX61"/>
<dbReference type="PROSITE" id="PS51257">
    <property type="entry name" value="PROKAR_LIPOPROTEIN"/>
    <property type="match status" value="1"/>
</dbReference>
<feature type="chain" id="PRO_5039422185" evidence="1">
    <location>
        <begin position="23"/>
        <end position="442"/>
    </location>
</feature>
<dbReference type="InterPro" id="IPR006059">
    <property type="entry name" value="SBP"/>
</dbReference>
<protein>
    <submittedName>
        <fullName evidence="2">ABC transporter substrate-binding protein</fullName>
    </submittedName>
</protein>
<dbReference type="OrthoDB" id="2510110at2"/>
<name>A0A2U1ZX61_9MICO</name>
<dbReference type="Proteomes" id="UP000245166">
    <property type="component" value="Unassembled WGS sequence"/>
</dbReference>
<feature type="signal peptide" evidence="1">
    <location>
        <begin position="1"/>
        <end position="22"/>
    </location>
</feature>
<evidence type="ECO:0000313" key="3">
    <source>
        <dbReference type="Proteomes" id="UP000245166"/>
    </source>
</evidence>
<evidence type="ECO:0000313" key="2">
    <source>
        <dbReference type="EMBL" id="PWD51575.1"/>
    </source>
</evidence>
<dbReference type="RefSeq" id="WP_109229954.1">
    <property type="nucleotide sequence ID" value="NZ_PYHR01000002.1"/>
</dbReference>
<dbReference type="PANTHER" id="PTHR43649:SF30">
    <property type="entry name" value="ABC TRANSPORTER SUBSTRATE-BINDING PROTEIN"/>
    <property type="match status" value="1"/>
</dbReference>
<accession>A0A2U1ZX61</accession>
<dbReference type="CDD" id="cd14748">
    <property type="entry name" value="PBP2_UgpB"/>
    <property type="match status" value="1"/>
</dbReference>
<dbReference type="Gene3D" id="3.40.190.10">
    <property type="entry name" value="Periplasmic binding protein-like II"/>
    <property type="match status" value="1"/>
</dbReference>
<dbReference type="Pfam" id="PF13416">
    <property type="entry name" value="SBP_bac_8"/>
    <property type="match status" value="1"/>
</dbReference>
<dbReference type="SUPFAM" id="SSF53850">
    <property type="entry name" value="Periplasmic binding protein-like II"/>
    <property type="match status" value="1"/>
</dbReference>
<keyword evidence="3" id="KW-1185">Reference proteome</keyword>
<keyword evidence="1" id="KW-0732">Signal</keyword>
<evidence type="ECO:0000256" key="1">
    <source>
        <dbReference type="SAM" id="SignalP"/>
    </source>
</evidence>